<accession>A0ACB7YY91</accession>
<dbReference type="Proteomes" id="UP000828048">
    <property type="component" value="Chromosome 3"/>
</dbReference>
<protein>
    <submittedName>
        <fullName evidence="1">Uncharacterized protein</fullName>
    </submittedName>
</protein>
<evidence type="ECO:0000313" key="2">
    <source>
        <dbReference type="Proteomes" id="UP000828048"/>
    </source>
</evidence>
<gene>
    <name evidence="1" type="ORF">Vadar_016909</name>
</gene>
<evidence type="ECO:0000313" key="1">
    <source>
        <dbReference type="EMBL" id="KAH7857824.1"/>
    </source>
</evidence>
<reference evidence="1 2" key="1">
    <citation type="journal article" date="2021" name="Hortic Res">
        <title>High-quality reference genome and annotation aids understanding of berry development for evergreen blueberry (Vaccinium darrowii).</title>
        <authorList>
            <person name="Yu J."/>
            <person name="Hulse-Kemp A.M."/>
            <person name="Babiker E."/>
            <person name="Staton M."/>
        </authorList>
    </citation>
    <scope>NUCLEOTIDE SEQUENCE [LARGE SCALE GENOMIC DNA]</scope>
    <source>
        <strain evidence="2">cv. NJ 8807/NJ 8810</strain>
        <tissue evidence="1">Young leaf</tissue>
    </source>
</reference>
<name>A0ACB7YY91_9ERIC</name>
<proteinExistence type="predicted"/>
<dbReference type="EMBL" id="CM037153">
    <property type="protein sequence ID" value="KAH7857824.1"/>
    <property type="molecule type" value="Genomic_DNA"/>
</dbReference>
<sequence>MDCLANIFGRVGIESLLLDVPFVCKSWYKATLSPLCWQRLVFPKPSPYPRCYGSFNSRLLKKYQLHGVLSNPSFMKSAINRSRRSATMIALPSSCTEETLFYVAEECPDLKNLELPYHLGGDLMRKIPNLISKWKNLEHLRLDCSFEIPIIAQISRHCKNFHSLTVIGADIGRDKASAIVSLLPNIRYLDISYANIEKENLLKVLEGCKELVYFDVSKCITFKVDDELLKLGSRISRFKYG</sequence>
<organism evidence="1 2">
    <name type="scientific">Vaccinium darrowii</name>
    <dbReference type="NCBI Taxonomy" id="229202"/>
    <lineage>
        <taxon>Eukaryota</taxon>
        <taxon>Viridiplantae</taxon>
        <taxon>Streptophyta</taxon>
        <taxon>Embryophyta</taxon>
        <taxon>Tracheophyta</taxon>
        <taxon>Spermatophyta</taxon>
        <taxon>Magnoliopsida</taxon>
        <taxon>eudicotyledons</taxon>
        <taxon>Gunneridae</taxon>
        <taxon>Pentapetalae</taxon>
        <taxon>asterids</taxon>
        <taxon>Ericales</taxon>
        <taxon>Ericaceae</taxon>
        <taxon>Vaccinioideae</taxon>
        <taxon>Vaccinieae</taxon>
        <taxon>Vaccinium</taxon>
    </lineage>
</organism>
<keyword evidence="2" id="KW-1185">Reference proteome</keyword>
<comment type="caution">
    <text evidence="1">The sequence shown here is derived from an EMBL/GenBank/DDBJ whole genome shotgun (WGS) entry which is preliminary data.</text>
</comment>